<dbReference type="VEuPathDB" id="FungiDB:BCV72DRAFT_261782"/>
<organism evidence="2">
    <name type="scientific">Rhizopus microsporus var. microsporus</name>
    <dbReference type="NCBI Taxonomy" id="86635"/>
    <lineage>
        <taxon>Eukaryota</taxon>
        <taxon>Fungi</taxon>
        <taxon>Fungi incertae sedis</taxon>
        <taxon>Mucoromycota</taxon>
        <taxon>Mucoromycotina</taxon>
        <taxon>Mucoromycetes</taxon>
        <taxon>Mucorales</taxon>
        <taxon>Mucorineae</taxon>
        <taxon>Rhizopodaceae</taxon>
        <taxon>Rhizopus</taxon>
    </lineage>
</organism>
<protein>
    <submittedName>
        <fullName evidence="2">Uncharacterized protein</fullName>
    </submittedName>
</protein>
<gene>
    <name evidence="2" type="ORF">BCV72DRAFT_261782</name>
</gene>
<dbReference type="AlphaFoldDB" id="A0A1X0R799"/>
<accession>A0A1X0R799</accession>
<sequence>MKIDLRLVAARSNKRLSDNGYDKFAKFISEPKFYKDKRKAVFASKALLNSIIRKNPFINCQEIHVPYVIVMVFELHLCSLSLSRKKTYITRNLKSVSFPSTLDNLPEALANGLLGLLPRGWLPRVLEGKAWMISCLFFKYEQQQWLANQDIMGGCGRGGEGMGDMKDELSEDDDVEEENDDDDQE</sequence>
<dbReference type="Proteomes" id="UP000242414">
    <property type="component" value="Unassembled WGS sequence"/>
</dbReference>
<dbReference type="OrthoDB" id="2284666at2759"/>
<feature type="compositionally biased region" description="Acidic residues" evidence="1">
    <location>
        <begin position="169"/>
        <end position="185"/>
    </location>
</feature>
<evidence type="ECO:0000313" key="2">
    <source>
        <dbReference type="EMBL" id="ORE07915.1"/>
    </source>
</evidence>
<evidence type="ECO:0000256" key="1">
    <source>
        <dbReference type="SAM" id="MobiDB-lite"/>
    </source>
</evidence>
<reference evidence="2" key="1">
    <citation type="journal article" date="2016" name="Proc. Natl. Acad. Sci. U.S.A.">
        <title>Lipid metabolic changes in an early divergent fungus govern the establishment of a mutualistic symbiosis with endobacteria.</title>
        <authorList>
            <person name="Lastovetsky O.A."/>
            <person name="Gaspar M.L."/>
            <person name="Mondo S.J."/>
            <person name="LaButti K.M."/>
            <person name="Sandor L."/>
            <person name="Grigoriev I.V."/>
            <person name="Henry S.A."/>
            <person name="Pawlowska T.E."/>
        </authorList>
    </citation>
    <scope>NUCLEOTIDE SEQUENCE [LARGE SCALE GENOMIC DNA]</scope>
    <source>
        <strain evidence="2">ATCC 52814</strain>
    </source>
</reference>
<proteinExistence type="predicted"/>
<feature type="region of interest" description="Disordered" evidence="1">
    <location>
        <begin position="157"/>
        <end position="185"/>
    </location>
</feature>
<name>A0A1X0R799_RHIZD</name>
<dbReference type="EMBL" id="KV921896">
    <property type="protein sequence ID" value="ORE07915.1"/>
    <property type="molecule type" value="Genomic_DNA"/>
</dbReference>